<organism evidence="5 6">
    <name type="scientific">Coniella lustricola</name>
    <dbReference type="NCBI Taxonomy" id="2025994"/>
    <lineage>
        <taxon>Eukaryota</taxon>
        <taxon>Fungi</taxon>
        <taxon>Dikarya</taxon>
        <taxon>Ascomycota</taxon>
        <taxon>Pezizomycotina</taxon>
        <taxon>Sordariomycetes</taxon>
        <taxon>Sordariomycetidae</taxon>
        <taxon>Diaporthales</taxon>
        <taxon>Schizoparmaceae</taxon>
        <taxon>Coniella</taxon>
    </lineage>
</organism>
<feature type="compositionally biased region" description="Polar residues" evidence="3">
    <location>
        <begin position="650"/>
        <end position="666"/>
    </location>
</feature>
<feature type="region of interest" description="Disordered" evidence="3">
    <location>
        <begin position="414"/>
        <end position="490"/>
    </location>
</feature>
<dbReference type="Proteomes" id="UP000241462">
    <property type="component" value="Unassembled WGS sequence"/>
</dbReference>
<feature type="compositionally biased region" description="Polar residues" evidence="3">
    <location>
        <begin position="457"/>
        <end position="477"/>
    </location>
</feature>
<accession>A0A2T3AD73</accession>
<feature type="compositionally biased region" description="Polar residues" evidence="3">
    <location>
        <begin position="362"/>
        <end position="372"/>
    </location>
</feature>
<reference evidence="5 6" key="1">
    <citation type="journal article" date="2018" name="Mycol. Prog.">
        <title>Coniella lustricola, a new species from submerged detritus.</title>
        <authorList>
            <person name="Raudabaugh D.B."/>
            <person name="Iturriaga T."/>
            <person name="Carver A."/>
            <person name="Mondo S."/>
            <person name="Pangilinan J."/>
            <person name="Lipzen A."/>
            <person name="He G."/>
            <person name="Amirebrahimi M."/>
            <person name="Grigoriev I.V."/>
            <person name="Miller A.N."/>
        </authorList>
    </citation>
    <scope>NUCLEOTIDE SEQUENCE [LARGE SCALE GENOMIC DNA]</scope>
    <source>
        <strain evidence="5 6">B22-T-1</strain>
    </source>
</reference>
<evidence type="ECO:0000256" key="2">
    <source>
        <dbReference type="SAM" id="Coils"/>
    </source>
</evidence>
<dbReference type="InParanoid" id="A0A2T3AD73"/>
<evidence type="ECO:0000313" key="5">
    <source>
        <dbReference type="EMBL" id="PSR92266.1"/>
    </source>
</evidence>
<dbReference type="InterPro" id="IPR016197">
    <property type="entry name" value="Chromo-like_dom_sf"/>
</dbReference>
<feature type="coiled-coil region" evidence="2">
    <location>
        <begin position="131"/>
        <end position="158"/>
    </location>
</feature>
<evidence type="ECO:0000313" key="6">
    <source>
        <dbReference type="Proteomes" id="UP000241462"/>
    </source>
</evidence>
<feature type="compositionally biased region" description="Basic residues" evidence="3">
    <location>
        <begin position="173"/>
        <end position="185"/>
    </location>
</feature>
<feature type="region of interest" description="Disordered" evidence="3">
    <location>
        <begin position="642"/>
        <end position="669"/>
    </location>
</feature>
<protein>
    <recommendedName>
        <fullName evidence="4">Chromo domain-containing protein</fullName>
    </recommendedName>
</protein>
<evidence type="ECO:0000256" key="3">
    <source>
        <dbReference type="SAM" id="MobiDB-lite"/>
    </source>
</evidence>
<feature type="region of interest" description="Disordered" evidence="3">
    <location>
        <begin position="277"/>
        <end position="395"/>
    </location>
</feature>
<dbReference type="SUPFAM" id="SSF54160">
    <property type="entry name" value="Chromo domain-like"/>
    <property type="match status" value="1"/>
</dbReference>
<feature type="domain" description="Chromo" evidence="4">
    <location>
        <begin position="510"/>
        <end position="560"/>
    </location>
</feature>
<proteinExistence type="predicted"/>
<keyword evidence="6" id="KW-1185">Reference proteome</keyword>
<feature type="region of interest" description="Disordered" evidence="3">
    <location>
        <begin position="238"/>
        <end position="264"/>
    </location>
</feature>
<feature type="region of interest" description="Disordered" evidence="3">
    <location>
        <begin position="564"/>
        <end position="615"/>
    </location>
</feature>
<comment type="subunit">
    <text evidence="1">Component of the NuA4 histone acetyltransferase complex.</text>
</comment>
<dbReference type="STRING" id="2025994.A0A2T3AD73"/>
<evidence type="ECO:0000259" key="4">
    <source>
        <dbReference type="Pfam" id="PF00385"/>
    </source>
</evidence>
<feature type="compositionally biased region" description="Polar residues" evidence="3">
    <location>
        <begin position="327"/>
        <end position="346"/>
    </location>
</feature>
<feature type="compositionally biased region" description="Basic residues" evidence="3">
    <location>
        <begin position="574"/>
        <end position="584"/>
    </location>
</feature>
<dbReference type="OrthoDB" id="3543857at2759"/>
<dbReference type="AlphaFoldDB" id="A0A2T3AD73"/>
<dbReference type="Pfam" id="PF00385">
    <property type="entry name" value="Chromo"/>
    <property type="match status" value="1"/>
</dbReference>
<dbReference type="InterPro" id="IPR023780">
    <property type="entry name" value="Chromo_domain"/>
</dbReference>
<sequence>MAEDTPVSEVNWDLFRADLRVPRMTIARPRPVLAFDIPIRKRPRLLGPGDGPPPPRIDLQLVHDSNAFIADKIILPSGPFIERGLADPRQRRAYYIIGWPDLPAARTVIDCAKALDYVSPRTLEDWEYQTFLHKEAEKEELEREAREAAVAAVAARAEGKSMASVQTLAQVTMKKKKKKPGRSQKHQILMGRSPPTPQLNSEQEEMLAKRKHGPSLSTPQKSRIAQLDAEMHILETLGESIGDGGDDDEKAQEKAEEALQLQFEAGLSSDASACLGSEVADAEARENGQSSPDTPQQLGSVSVSLAGSATPDRRKQPALPGKAESVARTSPIHSKSSTRAVSTNLARSPASRPQHRPIKTPLSKSVSTTTMPPQIIPHTIQGKPSSSRSPGRLHTVPSIEKPAVTIPSPAASLPAAANAHSGFTTTNSFTPVGETFPQPPNPLKQRSPQRPAEQRALPSSNGTSHWQNLQTAHQTKTPKLDPPSHPYRHDASFDSVEIHVAEEPEEEQEYVVKRLEGDQLLDGVHWFQVRWEGSWPEGQNPTWEPKDNIPANLVKRYLKRKAKKAAEAELQQRQKQRKSAKKSALHASRSTSTKSGDRRSQGGSLPPPAPELRRQSTLEQWARTYSSVSEAFESPAELYDSAVLGKGSPRPTNMANHTHVHSSGNSRGRHVAGNADLDMAIASNNTVVHDENDDDDGADELFVVDSKTTAQELEAAAAERKRSLGSQFAAQFGRRMEF</sequence>
<keyword evidence="2" id="KW-0175">Coiled coil</keyword>
<name>A0A2T3AD73_9PEZI</name>
<feature type="region of interest" description="Disordered" evidence="3">
    <location>
        <begin position="171"/>
        <end position="222"/>
    </location>
</feature>
<evidence type="ECO:0000256" key="1">
    <source>
        <dbReference type="ARBA" id="ARBA00011353"/>
    </source>
</evidence>
<dbReference type="Gene3D" id="2.40.50.40">
    <property type="match status" value="1"/>
</dbReference>
<dbReference type="CDD" id="cd00024">
    <property type="entry name" value="CD_CSD"/>
    <property type="match status" value="1"/>
</dbReference>
<gene>
    <name evidence="5" type="ORF">BD289DRAFT_429087</name>
</gene>
<feature type="compositionally biased region" description="Polar residues" evidence="3">
    <location>
        <begin position="287"/>
        <end position="307"/>
    </location>
</feature>
<dbReference type="EMBL" id="KZ678408">
    <property type="protein sequence ID" value="PSR92266.1"/>
    <property type="molecule type" value="Genomic_DNA"/>
</dbReference>